<evidence type="ECO:0000256" key="1">
    <source>
        <dbReference type="ARBA" id="ARBA00023115"/>
    </source>
</evidence>
<evidence type="ECO:0000313" key="4">
    <source>
        <dbReference type="Proteomes" id="UP000651728"/>
    </source>
</evidence>
<dbReference type="Proteomes" id="UP000651728">
    <property type="component" value="Unassembled WGS sequence"/>
</dbReference>
<comment type="caution">
    <text evidence="3">The sequence shown here is derived from an EMBL/GenBank/DDBJ whole genome shotgun (WGS) entry which is preliminary data.</text>
</comment>
<feature type="domain" description="Methyltransferase type 11" evidence="2">
    <location>
        <begin position="68"/>
        <end position="171"/>
    </location>
</feature>
<dbReference type="Pfam" id="PF08241">
    <property type="entry name" value="Methyltransf_11"/>
    <property type="match status" value="1"/>
</dbReference>
<dbReference type="Gene3D" id="3.40.50.150">
    <property type="entry name" value="Vaccinia Virus protein VP39"/>
    <property type="match status" value="1"/>
</dbReference>
<keyword evidence="4" id="KW-1185">Reference proteome</keyword>
<reference evidence="3 4" key="1">
    <citation type="submission" date="2021-01" db="EMBL/GenBank/DDBJ databases">
        <title>Whole genome shotgun sequence of Microbispora amethystogenes NBRC 101907.</title>
        <authorList>
            <person name="Komaki H."/>
            <person name="Tamura T."/>
        </authorList>
    </citation>
    <scope>NUCLEOTIDE SEQUENCE [LARGE SCALE GENOMIC DNA]</scope>
    <source>
        <strain evidence="3 4">NBRC 101907</strain>
    </source>
</reference>
<evidence type="ECO:0000259" key="2">
    <source>
        <dbReference type="Pfam" id="PF08241"/>
    </source>
</evidence>
<sequence>MPGRYQVTFGEVELLRDLDRPDGWMLIRDGVPQSYVDLTDPTYLDFSYVQLIAAVIDCLPEGPLDAVHVGGGACTIPRYVSARRPGSRHIVVEPDAGLVQLVRDQLSLKSVPRLKVRVADGRAATAALPDASADLFVLDAFTGATMPVELATTEYMTEIARVLRPSGTALINVADGKGLPFVKRVVSTVARVFPHTALIAEPGILRGRRFGNVILTAAPGQLPVEALTRRAAGGLTQARCVAGEDLTRLVAGAAPINDGDAVLAPVPPADLFG</sequence>
<organism evidence="3 4">
    <name type="scientific">Microbispora amethystogenes</name>
    <dbReference type="NCBI Taxonomy" id="1427754"/>
    <lineage>
        <taxon>Bacteria</taxon>
        <taxon>Bacillati</taxon>
        <taxon>Actinomycetota</taxon>
        <taxon>Actinomycetes</taxon>
        <taxon>Streptosporangiales</taxon>
        <taxon>Streptosporangiaceae</taxon>
        <taxon>Microbispora</taxon>
    </lineage>
</organism>
<proteinExistence type="predicted"/>
<dbReference type="InterPro" id="IPR029063">
    <property type="entry name" value="SAM-dependent_MTases_sf"/>
</dbReference>
<dbReference type="EMBL" id="BOOB01000009">
    <property type="protein sequence ID" value="GIH31126.1"/>
    <property type="molecule type" value="Genomic_DNA"/>
</dbReference>
<dbReference type="PANTHER" id="PTHR43317:SF1">
    <property type="entry name" value="THERMOSPERMINE SYNTHASE ACAULIS5"/>
    <property type="match status" value="1"/>
</dbReference>
<dbReference type="InterPro" id="IPR013216">
    <property type="entry name" value="Methyltransf_11"/>
</dbReference>
<protein>
    <recommendedName>
        <fullName evidence="2">Methyltransferase type 11 domain-containing protein</fullName>
    </recommendedName>
</protein>
<name>A0ABQ4F8J7_9ACTN</name>
<evidence type="ECO:0000313" key="3">
    <source>
        <dbReference type="EMBL" id="GIH31126.1"/>
    </source>
</evidence>
<dbReference type="NCBIfam" id="NF037959">
    <property type="entry name" value="MFS_SpdSyn"/>
    <property type="match status" value="1"/>
</dbReference>
<accession>A0ABQ4F8J7</accession>
<keyword evidence="1" id="KW-0620">Polyamine biosynthesis</keyword>
<gene>
    <name evidence="3" type="ORF">Mam01_12900</name>
</gene>
<dbReference type="SUPFAM" id="SSF53335">
    <property type="entry name" value="S-adenosyl-L-methionine-dependent methyltransferases"/>
    <property type="match status" value="1"/>
</dbReference>
<dbReference type="PANTHER" id="PTHR43317">
    <property type="entry name" value="THERMOSPERMINE SYNTHASE ACAULIS5"/>
    <property type="match status" value="1"/>
</dbReference>